<sequence>MSRALTKLLTCQGKKSVRELDSIDLHTHVYLPRYMDILRARKDVPFVRPANGSERLVILPAEQEQMESEQLQGGPKIAGISAGRPIGGEYWDVENKLRYMDHHGIRTSVLSLANPWLDFLPLEEQTRQAALLNDDMEKLCQRSDGRLFAFGVVPQNSLTAVNEVKRLASELPHVRGVILSTAGLNGRGLDDPEMLEFYREMDRAGLTIFLHPHYGVGNEHYGKYGHALFLALGFTFETTVAVSQLVLSGLLDQVPDTLRLLLAHSGGTLPFLAGRLDSCVAHDAAIAERLQHAPSVYLQRFYYDAVAYHEPALQCLIDFVGADKIVFGTDHPFFPPPKDNEEKGEGKQDLSELDWMSTLANYEIMANMSVEVQSAMLRGNAKKMLGI</sequence>
<name>A0A3F2RM99_9STRA</name>
<dbReference type="GO" id="GO:0019748">
    <property type="term" value="P:secondary metabolic process"/>
    <property type="evidence" value="ECO:0007669"/>
    <property type="project" value="TreeGrafter"/>
</dbReference>
<evidence type="ECO:0000256" key="1">
    <source>
        <dbReference type="ARBA" id="ARBA00023239"/>
    </source>
</evidence>
<evidence type="ECO:0000313" key="7">
    <source>
        <dbReference type="Proteomes" id="UP000284657"/>
    </source>
</evidence>
<comment type="similarity">
    <text evidence="2">Belongs to the metallo-dependent hydrolases superfamily.</text>
</comment>
<dbReference type="InterPro" id="IPR032466">
    <property type="entry name" value="Metal_Hydrolase"/>
</dbReference>
<dbReference type="GO" id="GO:0005737">
    <property type="term" value="C:cytoplasm"/>
    <property type="evidence" value="ECO:0007669"/>
    <property type="project" value="TreeGrafter"/>
</dbReference>
<dbReference type="Gene3D" id="3.20.20.140">
    <property type="entry name" value="Metal-dependent hydrolases"/>
    <property type="match status" value="1"/>
</dbReference>
<keyword evidence="1 2" id="KW-0456">Lyase</keyword>
<dbReference type="AlphaFoldDB" id="A0A3F2RM99"/>
<proteinExistence type="inferred from homology"/>
<evidence type="ECO:0000256" key="2">
    <source>
        <dbReference type="RuleBase" id="RU366045"/>
    </source>
</evidence>
<dbReference type="InterPro" id="IPR032465">
    <property type="entry name" value="ACMSD"/>
</dbReference>
<organism evidence="5 6">
    <name type="scientific">Phytophthora kernoviae</name>
    <dbReference type="NCBI Taxonomy" id="325452"/>
    <lineage>
        <taxon>Eukaryota</taxon>
        <taxon>Sar</taxon>
        <taxon>Stramenopiles</taxon>
        <taxon>Oomycota</taxon>
        <taxon>Peronosporomycetes</taxon>
        <taxon>Peronosporales</taxon>
        <taxon>Peronosporaceae</taxon>
        <taxon>Phytophthora</taxon>
    </lineage>
</organism>
<dbReference type="EMBL" id="MBDO02000191">
    <property type="protein sequence ID" value="RLN60394.1"/>
    <property type="molecule type" value="Genomic_DNA"/>
</dbReference>
<evidence type="ECO:0000313" key="5">
    <source>
        <dbReference type="EMBL" id="RLN60394.1"/>
    </source>
</evidence>
<dbReference type="SUPFAM" id="SSF51556">
    <property type="entry name" value="Metallo-dependent hydrolases"/>
    <property type="match status" value="1"/>
</dbReference>
<gene>
    <name evidence="4" type="ORF">BBJ29_009739</name>
    <name evidence="5" type="ORF">BBP00_00006022</name>
</gene>
<dbReference type="Proteomes" id="UP000277300">
    <property type="component" value="Unassembled WGS sequence"/>
</dbReference>
<dbReference type="Proteomes" id="UP000284657">
    <property type="component" value="Unassembled WGS sequence"/>
</dbReference>
<evidence type="ECO:0000313" key="4">
    <source>
        <dbReference type="EMBL" id="RLN48072.1"/>
    </source>
</evidence>
<dbReference type="PANTHER" id="PTHR21240:SF28">
    <property type="entry name" value="ISO-OROTATE DECARBOXYLASE (EUROFUNG)"/>
    <property type="match status" value="1"/>
</dbReference>
<dbReference type="Pfam" id="PF04909">
    <property type="entry name" value="Amidohydro_2"/>
    <property type="match status" value="1"/>
</dbReference>
<keyword evidence="2" id="KW-0210">Decarboxylase</keyword>
<reference evidence="6 7" key="1">
    <citation type="submission" date="2018-07" db="EMBL/GenBank/DDBJ databases">
        <title>Genome sequencing of oomycete isolates from Chile give support for New Zealand origin for Phytophthora kernoviae and make available the first Nothophytophthora sp. genome.</title>
        <authorList>
            <person name="Studholme D.J."/>
            <person name="Sanfuentes E."/>
            <person name="Panda P."/>
            <person name="Hill R."/>
            <person name="Sambles C."/>
            <person name="Grant M."/>
            <person name="Williams N.M."/>
            <person name="Mcdougal R.L."/>
        </authorList>
    </citation>
    <scope>NUCLEOTIDE SEQUENCE [LARGE SCALE GENOMIC DNA]</scope>
    <source>
        <strain evidence="5">Chile6</strain>
        <strain evidence="4">Chile7</strain>
    </source>
</reference>
<dbReference type="GO" id="GO:0016787">
    <property type="term" value="F:hydrolase activity"/>
    <property type="evidence" value="ECO:0007669"/>
    <property type="project" value="InterPro"/>
</dbReference>
<evidence type="ECO:0000313" key="6">
    <source>
        <dbReference type="Proteomes" id="UP000277300"/>
    </source>
</evidence>
<accession>A0A3F2RM99</accession>
<dbReference type="OrthoDB" id="191270at2759"/>
<dbReference type="GO" id="GO:0016831">
    <property type="term" value="F:carboxy-lyase activity"/>
    <property type="evidence" value="ECO:0007669"/>
    <property type="project" value="UniProtKB-KW"/>
</dbReference>
<protein>
    <recommendedName>
        <fullName evidence="3">Amidohydrolase-related domain-containing protein</fullName>
    </recommendedName>
</protein>
<feature type="domain" description="Amidohydrolase-related" evidence="3">
    <location>
        <begin position="126"/>
        <end position="387"/>
    </location>
</feature>
<dbReference type="InterPro" id="IPR006680">
    <property type="entry name" value="Amidohydro-rel"/>
</dbReference>
<dbReference type="PANTHER" id="PTHR21240">
    <property type="entry name" value="2-AMINO-3-CARBOXYLMUCONATE-6-SEMIALDEHYDE DECARBOXYLASE"/>
    <property type="match status" value="1"/>
</dbReference>
<comment type="caution">
    <text evidence="5">The sequence shown here is derived from an EMBL/GenBank/DDBJ whole genome shotgun (WGS) entry which is preliminary data.</text>
</comment>
<dbReference type="EMBL" id="MBAD02002358">
    <property type="protein sequence ID" value="RLN48072.1"/>
    <property type="molecule type" value="Genomic_DNA"/>
</dbReference>
<evidence type="ECO:0000259" key="3">
    <source>
        <dbReference type="Pfam" id="PF04909"/>
    </source>
</evidence>